<evidence type="ECO:0000256" key="1">
    <source>
        <dbReference type="ARBA" id="ARBA00004141"/>
    </source>
</evidence>
<evidence type="ECO:0000256" key="8">
    <source>
        <dbReference type="ARBA" id="ARBA00023065"/>
    </source>
</evidence>
<dbReference type="CDD" id="cd18990">
    <property type="entry name" value="LGIC_ECD_GABAAR"/>
    <property type="match status" value="1"/>
</dbReference>
<dbReference type="InterPro" id="IPR006029">
    <property type="entry name" value="Neurotrans-gated_channel_TM"/>
</dbReference>
<dbReference type="Pfam" id="PF02932">
    <property type="entry name" value="Neur_chan_memb"/>
    <property type="match status" value="1"/>
</dbReference>
<reference evidence="14" key="1">
    <citation type="submission" date="2022-01" db="EMBL/GenBank/DDBJ databases">
        <title>Genome Sequence Resource for Two Populations of Ditylenchus destructor, the Migratory Endoparasitic Phytonematode.</title>
        <authorList>
            <person name="Zhang H."/>
            <person name="Lin R."/>
            <person name="Xie B."/>
        </authorList>
    </citation>
    <scope>NUCLEOTIDE SEQUENCE</scope>
    <source>
        <strain evidence="14">BazhouSP</strain>
    </source>
</reference>
<dbReference type="Gene3D" id="1.20.58.390">
    <property type="entry name" value="Neurotransmitter-gated ion-channel transmembrane domain"/>
    <property type="match status" value="1"/>
</dbReference>
<evidence type="ECO:0000256" key="9">
    <source>
        <dbReference type="ARBA" id="ARBA00023136"/>
    </source>
</evidence>
<comment type="subcellular location">
    <subcellularLocation>
        <location evidence="2">Cell membrane</location>
    </subcellularLocation>
    <subcellularLocation>
        <location evidence="1">Membrane</location>
        <topology evidence="1">Multi-pass membrane protein</topology>
    </subcellularLocation>
</comment>
<dbReference type="SUPFAM" id="SSF90112">
    <property type="entry name" value="Neurotransmitter-gated ion-channel transmembrane pore"/>
    <property type="match status" value="1"/>
</dbReference>
<dbReference type="PRINTS" id="PR00253">
    <property type="entry name" value="GABAARECEPTR"/>
</dbReference>
<accession>A0AAD4NB53</accession>
<evidence type="ECO:0000256" key="2">
    <source>
        <dbReference type="ARBA" id="ARBA00004236"/>
    </source>
</evidence>
<evidence type="ECO:0000256" key="7">
    <source>
        <dbReference type="ARBA" id="ARBA00022989"/>
    </source>
</evidence>
<dbReference type="GO" id="GO:0005886">
    <property type="term" value="C:plasma membrane"/>
    <property type="evidence" value="ECO:0007669"/>
    <property type="project" value="UniProtKB-SubCell"/>
</dbReference>
<dbReference type="PANTHER" id="PTHR18945">
    <property type="entry name" value="NEUROTRANSMITTER GATED ION CHANNEL"/>
    <property type="match status" value="1"/>
</dbReference>
<feature type="domain" description="Neurotransmitter-gated ion-channel ligand-binding" evidence="12">
    <location>
        <begin position="95"/>
        <end position="300"/>
    </location>
</feature>
<keyword evidence="4" id="KW-1003">Cell membrane</keyword>
<keyword evidence="9 11" id="KW-0472">Membrane</keyword>
<feature type="transmembrane region" description="Helical" evidence="11">
    <location>
        <begin position="306"/>
        <end position="331"/>
    </location>
</feature>
<sequence>MTKTRRIPFTFNPNIRSIILFYACISIVESKDDDDNIKDQEIKEISSEEDNAMQANYKQDLAGNNLQAPENGPMTDLAKYAVFPQGESRDFLRFLRNIQYDHRQMPDEEANEPVVVHVSVEIPNIRAVSEVTMDYSMEIFFRESWLDPRLTYDIGDFKNKTELVLHETYTNYIWHPDTFIPNAIYSKNPNKNSISHRSLLRLYSDGHILYSRRISVVAECSMDLTLARYSLNFYVCKLGIESYAYTADELVYEWSNGRGKWLGKVKAILLHKIELPDFRIKEVFVTSAIRSYSTGNFSRLHICFVFIRSAGFCLLQLIVPSTAIVFTAWISLWMEDETEFQDMISVMLAIVFLLFSYNEFMPRVSYLKALDVWLSVCFMTIFLSLIKLVLIKYMKQKVRIRRDLSMRSTSFSPARPFERDRFLSTHTGYTTVLSNGSIRELIDPQSDYYHCFQINGDPVRPRMPSIMKSNGYTSNGLADTKMSSKVFNDEEDSKENKRLCKKLFSRLKHYRKMELTIEFINIFHWGSVIDPACKRENAEWFAHVP</sequence>
<dbReference type="EMBL" id="JAKKPZ010000006">
    <property type="protein sequence ID" value="KAI1720290.1"/>
    <property type="molecule type" value="Genomic_DNA"/>
</dbReference>
<dbReference type="GO" id="GO:0004888">
    <property type="term" value="F:transmembrane signaling receptor activity"/>
    <property type="evidence" value="ECO:0007669"/>
    <property type="project" value="InterPro"/>
</dbReference>
<dbReference type="InterPro" id="IPR036719">
    <property type="entry name" value="Neuro-gated_channel_TM_sf"/>
</dbReference>
<evidence type="ECO:0000256" key="3">
    <source>
        <dbReference type="ARBA" id="ARBA00022448"/>
    </source>
</evidence>
<dbReference type="GO" id="GO:0005230">
    <property type="term" value="F:extracellular ligand-gated monoatomic ion channel activity"/>
    <property type="evidence" value="ECO:0007669"/>
    <property type="project" value="InterPro"/>
</dbReference>
<feature type="domain" description="Neurotransmitter-gated ion-channel transmembrane" evidence="13">
    <location>
        <begin position="317"/>
        <end position="399"/>
    </location>
</feature>
<keyword evidence="15" id="KW-1185">Reference proteome</keyword>
<keyword evidence="3" id="KW-0813">Transport</keyword>
<keyword evidence="7 11" id="KW-1133">Transmembrane helix</keyword>
<evidence type="ECO:0000259" key="13">
    <source>
        <dbReference type="Pfam" id="PF02932"/>
    </source>
</evidence>
<comment type="caution">
    <text evidence="14">The sequence shown here is derived from an EMBL/GenBank/DDBJ whole genome shotgun (WGS) entry which is preliminary data.</text>
</comment>
<evidence type="ECO:0000313" key="15">
    <source>
        <dbReference type="Proteomes" id="UP001201812"/>
    </source>
</evidence>
<keyword evidence="8" id="KW-0406">Ion transport</keyword>
<feature type="transmembrane region" description="Helical" evidence="11">
    <location>
        <begin position="343"/>
        <end position="360"/>
    </location>
</feature>
<dbReference type="Pfam" id="PF02931">
    <property type="entry name" value="Neur_chan_LBD"/>
    <property type="match status" value="1"/>
</dbReference>
<keyword evidence="10" id="KW-0407">Ion channel</keyword>
<keyword evidence="5 11" id="KW-0812">Transmembrane</keyword>
<evidence type="ECO:0000259" key="12">
    <source>
        <dbReference type="Pfam" id="PF02931"/>
    </source>
</evidence>
<dbReference type="Gene3D" id="2.70.170.10">
    <property type="entry name" value="Neurotransmitter-gated ion-channel ligand-binding domain"/>
    <property type="match status" value="1"/>
</dbReference>
<dbReference type="InterPro" id="IPR006028">
    <property type="entry name" value="GABAA/Glycine_rcpt"/>
</dbReference>
<evidence type="ECO:0000256" key="6">
    <source>
        <dbReference type="ARBA" id="ARBA00022729"/>
    </source>
</evidence>
<dbReference type="InterPro" id="IPR006202">
    <property type="entry name" value="Neur_chan_lig-bd"/>
</dbReference>
<evidence type="ECO:0000256" key="4">
    <source>
        <dbReference type="ARBA" id="ARBA00022475"/>
    </source>
</evidence>
<dbReference type="InterPro" id="IPR036734">
    <property type="entry name" value="Neur_chan_lig-bd_sf"/>
</dbReference>
<evidence type="ECO:0000256" key="11">
    <source>
        <dbReference type="SAM" id="Phobius"/>
    </source>
</evidence>
<organism evidence="14 15">
    <name type="scientific">Ditylenchus destructor</name>
    <dbReference type="NCBI Taxonomy" id="166010"/>
    <lineage>
        <taxon>Eukaryota</taxon>
        <taxon>Metazoa</taxon>
        <taxon>Ecdysozoa</taxon>
        <taxon>Nematoda</taxon>
        <taxon>Chromadorea</taxon>
        <taxon>Rhabditida</taxon>
        <taxon>Tylenchina</taxon>
        <taxon>Tylenchomorpha</taxon>
        <taxon>Sphaerularioidea</taxon>
        <taxon>Anguinidae</taxon>
        <taxon>Anguininae</taxon>
        <taxon>Ditylenchus</taxon>
    </lineage>
</organism>
<protein>
    <submittedName>
        <fullName evidence="14">Neurotransmitter-gated ion-channel ligand binding domain-containing protein</fullName>
    </submittedName>
</protein>
<dbReference type="InterPro" id="IPR038050">
    <property type="entry name" value="Neuro_actylchol_rec"/>
</dbReference>
<proteinExistence type="predicted"/>
<dbReference type="InterPro" id="IPR006201">
    <property type="entry name" value="Neur_channel"/>
</dbReference>
<dbReference type="Proteomes" id="UP001201812">
    <property type="component" value="Unassembled WGS sequence"/>
</dbReference>
<evidence type="ECO:0000256" key="10">
    <source>
        <dbReference type="ARBA" id="ARBA00023303"/>
    </source>
</evidence>
<gene>
    <name evidence="14" type="ORF">DdX_05675</name>
</gene>
<feature type="transmembrane region" description="Helical" evidence="11">
    <location>
        <begin position="372"/>
        <end position="391"/>
    </location>
</feature>
<keyword evidence="6" id="KW-0732">Signal</keyword>
<evidence type="ECO:0000256" key="5">
    <source>
        <dbReference type="ARBA" id="ARBA00022692"/>
    </source>
</evidence>
<name>A0AAD4NB53_9BILA</name>
<dbReference type="SUPFAM" id="SSF63712">
    <property type="entry name" value="Nicotinic receptor ligand binding domain-like"/>
    <property type="match status" value="1"/>
</dbReference>
<dbReference type="AlphaFoldDB" id="A0AAD4NB53"/>
<evidence type="ECO:0000313" key="14">
    <source>
        <dbReference type="EMBL" id="KAI1720290.1"/>
    </source>
</evidence>